<sequence length="86" mass="9578">MIVTHEATAWFLSYGCEFISAYIAKNERPTQIEHPPLDHAKDIALCVTQDEVDGLVTHETVSSEIFLDMDVHPSNPASTATSEKFE</sequence>
<protein>
    <submittedName>
        <fullName evidence="1">Uncharacterized protein</fullName>
    </submittedName>
</protein>
<reference evidence="1 2" key="1">
    <citation type="submission" date="2020-10" db="EMBL/GenBank/DDBJ databases">
        <title>Phylogeny of dyella-like bacteria.</title>
        <authorList>
            <person name="Fu J."/>
        </authorList>
    </citation>
    <scope>NUCLEOTIDE SEQUENCE [LARGE SCALE GENOMIC DNA]</scope>
    <source>
        <strain evidence="1 2">DHOB09</strain>
    </source>
</reference>
<evidence type="ECO:0000313" key="1">
    <source>
        <dbReference type="EMBL" id="QRN53985.1"/>
    </source>
</evidence>
<proteinExistence type="predicted"/>
<dbReference type="Proteomes" id="UP000663181">
    <property type="component" value="Chromosome"/>
</dbReference>
<name>A0ABX7GUM1_9GAMM</name>
<dbReference type="RefSeq" id="WP_188796444.1">
    <property type="nucleotide sequence ID" value="NZ_BMIZ01000001.1"/>
</dbReference>
<evidence type="ECO:0000313" key="2">
    <source>
        <dbReference type="Proteomes" id="UP000663181"/>
    </source>
</evidence>
<organism evidence="1 2">
    <name type="scientific">Dyella caseinilytica</name>
    <dbReference type="NCBI Taxonomy" id="1849581"/>
    <lineage>
        <taxon>Bacteria</taxon>
        <taxon>Pseudomonadati</taxon>
        <taxon>Pseudomonadota</taxon>
        <taxon>Gammaproteobacteria</taxon>
        <taxon>Lysobacterales</taxon>
        <taxon>Rhodanobacteraceae</taxon>
        <taxon>Dyella</taxon>
    </lineage>
</organism>
<dbReference type="EMBL" id="CP064030">
    <property type="protein sequence ID" value="QRN53985.1"/>
    <property type="molecule type" value="Genomic_DNA"/>
</dbReference>
<gene>
    <name evidence="1" type="ORF">ISN74_00815</name>
</gene>
<keyword evidence="2" id="KW-1185">Reference proteome</keyword>
<accession>A0ABX7GUM1</accession>